<gene>
    <name evidence="12" type="ORF">MMEN_LOCUS1364</name>
</gene>
<feature type="signal peptide" evidence="10">
    <location>
        <begin position="1"/>
        <end position="31"/>
    </location>
</feature>
<dbReference type="OrthoDB" id="9428839at2759"/>
<dbReference type="GO" id="GO:0031902">
    <property type="term" value="C:late endosome membrane"/>
    <property type="evidence" value="ECO:0007669"/>
    <property type="project" value="TreeGrafter"/>
</dbReference>
<keyword evidence="3 10" id="KW-0732">Signal</keyword>
<evidence type="ECO:0000256" key="2">
    <source>
        <dbReference type="ARBA" id="ARBA00022692"/>
    </source>
</evidence>
<dbReference type="Pfam" id="PF01299">
    <property type="entry name" value="Lamp2-like_luminal"/>
    <property type="match status" value="1"/>
</dbReference>
<keyword evidence="13" id="KW-1185">Reference proteome</keyword>
<keyword evidence="8" id="KW-1015">Disulfide bond</keyword>
<protein>
    <submittedName>
        <fullName evidence="12">(Atlantic silverside) hypothetical protein</fullName>
    </submittedName>
</protein>
<evidence type="ECO:0000256" key="7">
    <source>
        <dbReference type="ARBA" id="ARBA00023180"/>
    </source>
</evidence>
<evidence type="ECO:0000256" key="10">
    <source>
        <dbReference type="SAM" id="SignalP"/>
    </source>
</evidence>
<dbReference type="PANTHER" id="PTHR11506">
    <property type="entry name" value="LYSOSOME-ASSOCIATED MEMBRANE GLYCOPROTEIN"/>
    <property type="match status" value="1"/>
</dbReference>
<feature type="transmembrane region" description="Helical" evidence="9">
    <location>
        <begin position="230"/>
        <end position="252"/>
    </location>
</feature>
<proteinExistence type="inferred from homology"/>
<dbReference type="GO" id="GO:0072594">
    <property type="term" value="P:establishment of protein localization to organelle"/>
    <property type="evidence" value="ECO:0007669"/>
    <property type="project" value="TreeGrafter"/>
</dbReference>
<dbReference type="AlphaFoldDB" id="A0A8S4AF11"/>
<evidence type="ECO:0000256" key="4">
    <source>
        <dbReference type="ARBA" id="ARBA00022753"/>
    </source>
</evidence>
<dbReference type="GO" id="GO:0005886">
    <property type="term" value="C:plasma membrane"/>
    <property type="evidence" value="ECO:0007669"/>
    <property type="project" value="TreeGrafter"/>
</dbReference>
<comment type="caution">
    <text evidence="8">Lacks conserved residue(s) required for the propagation of feature annotation.</text>
</comment>
<evidence type="ECO:0000259" key="11">
    <source>
        <dbReference type="Pfam" id="PF01299"/>
    </source>
</evidence>
<dbReference type="Proteomes" id="UP000677803">
    <property type="component" value="Unassembled WGS sequence"/>
</dbReference>
<reference evidence="12" key="1">
    <citation type="submission" date="2021-05" db="EMBL/GenBank/DDBJ databases">
        <authorList>
            <person name="Tigano A."/>
        </authorList>
    </citation>
    <scope>NUCLEOTIDE SEQUENCE</scope>
</reference>
<dbReference type="InterPro" id="IPR002000">
    <property type="entry name" value="Lysosome-assoc_membr_glycop"/>
</dbReference>
<evidence type="ECO:0000256" key="3">
    <source>
        <dbReference type="ARBA" id="ARBA00022729"/>
    </source>
</evidence>
<dbReference type="EMBL" id="CAJRST010000002">
    <property type="protein sequence ID" value="CAG5863283.1"/>
    <property type="molecule type" value="Genomic_DNA"/>
</dbReference>
<evidence type="ECO:0000256" key="9">
    <source>
        <dbReference type="SAM" id="Phobius"/>
    </source>
</evidence>
<dbReference type="PROSITE" id="PS51407">
    <property type="entry name" value="LAMP_3"/>
    <property type="match status" value="1"/>
</dbReference>
<evidence type="ECO:0000313" key="12">
    <source>
        <dbReference type="EMBL" id="CAG5863283.1"/>
    </source>
</evidence>
<evidence type="ECO:0000256" key="1">
    <source>
        <dbReference type="ARBA" id="ARBA00004530"/>
    </source>
</evidence>
<comment type="subcellular location">
    <subcellularLocation>
        <location evidence="1">Endosome membrane</location>
        <topology evidence="1">Single-pass type I membrane protein</topology>
    </subcellularLocation>
    <subcellularLocation>
        <location evidence="8">Lysosome membrane</location>
        <topology evidence="8">Single-pass type I membrane protein</topology>
    </subcellularLocation>
</comment>
<evidence type="ECO:0000256" key="8">
    <source>
        <dbReference type="PROSITE-ProRule" id="PRU00740"/>
    </source>
</evidence>
<keyword evidence="6 8" id="KW-0472">Membrane</keyword>
<keyword evidence="7" id="KW-0325">Glycoprotein</keyword>
<evidence type="ECO:0000313" key="13">
    <source>
        <dbReference type="Proteomes" id="UP000677803"/>
    </source>
</evidence>
<sequence>MIESSLTMVLSGHRSRWSLFLLAAFFQGVHLQKNDGSVHFVSAPEKPSESQIYRPVLQPSEAIPTPGTYMLKSLLGTPCIKATMGAEYIVIEKKKTWYFSLDPSRVRISGYCVKDVAVLSLTMPNNAASLQFTFKREKKHFYVTRLTAHLIPHPVCKGCLNKTYSGLLDHEKLFKTANGKSFKCQSEHLLLASSELRIKLYPLQMQAFSVPKGQYGKEVECWADFNKRTIPIIIGAVVVGIILIIVLSFLFIRDRRTRGYERL</sequence>
<keyword evidence="2 8" id="KW-0812">Transmembrane</keyword>
<keyword evidence="8" id="KW-0458">Lysosome</keyword>
<comment type="caution">
    <text evidence="12">The sequence shown here is derived from an EMBL/GenBank/DDBJ whole genome shotgun (WGS) entry which is preliminary data.</text>
</comment>
<dbReference type="GO" id="GO:0005765">
    <property type="term" value="C:lysosomal membrane"/>
    <property type="evidence" value="ECO:0007669"/>
    <property type="project" value="UniProtKB-SubCell"/>
</dbReference>
<keyword evidence="5 9" id="KW-1133">Transmembrane helix</keyword>
<evidence type="ECO:0000256" key="5">
    <source>
        <dbReference type="ARBA" id="ARBA00022989"/>
    </source>
</evidence>
<dbReference type="PRINTS" id="PR00336">
    <property type="entry name" value="LYSASSOCTDMP"/>
</dbReference>
<name>A0A8S4AF11_9TELE</name>
<evidence type="ECO:0000256" key="6">
    <source>
        <dbReference type="ARBA" id="ARBA00023136"/>
    </source>
</evidence>
<accession>A0A8S4AF11</accession>
<dbReference type="Gene3D" id="2.40.160.110">
    <property type="match status" value="1"/>
</dbReference>
<dbReference type="PANTHER" id="PTHR11506:SF30">
    <property type="entry name" value="LYSOSOME-ASSOCIATED MEMBRANE GLYCOPROTEIN 3"/>
    <property type="match status" value="1"/>
</dbReference>
<comment type="similarity">
    <text evidence="8">Belongs to the LAMP family.</text>
</comment>
<feature type="domain" description="Lysosome-associated membrane glycoprotein 2-like luminal" evidence="11">
    <location>
        <begin position="64"/>
        <end position="210"/>
    </location>
</feature>
<feature type="disulfide bond" evidence="8">
    <location>
        <begin position="184"/>
        <end position="221"/>
    </location>
</feature>
<organism evidence="12 13">
    <name type="scientific">Menidia menidia</name>
    <name type="common">Atlantic silverside</name>
    <dbReference type="NCBI Taxonomy" id="238744"/>
    <lineage>
        <taxon>Eukaryota</taxon>
        <taxon>Metazoa</taxon>
        <taxon>Chordata</taxon>
        <taxon>Craniata</taxon>
        <taxon>Vertebrata</taxon>
        <taxon>Euteleostomi</taxon>
        <taxon>Actinopterygii</taxon>
        <taxon>Neopterygii</taxon>
        <taxon>Teleostei</taxon>
        <taxon>Neoteleostei</taxon>
        <taxon>Acanthomorphata</taxon>
        <taxon>Ovalentaria</taxon>
        <taxon>Atherinomorphae</taxon>
        <taxon>Atheriniformes</taxon>
        <taxon>Atherinopsidae</taxon>
        <taxon>Menidiinae</taxon>
        <taxon>Menidia</taxon>
    </lineage>
</organism>
<keyword evidence="4" id="KW-0967">Endosome</keyword>
<dbReference type="InterPro" id="IPR048528">
    <property type="entry name" value="Lamp2-like_luminal"/>
</dbReference>
<feature type="chain" id="PRO_5035761843" evidence="10">
    <location>
        <begin position="32"/>
        <end position="263"/>
    </location>
</feature>